<evidence type="ECO:0000259" key="1">
    <source>
        <dbReference type="Pfam" id="PF00534"/>
    </source>
</evidence>
<reference evidence="3 4" key="1">
    <citation type="submission" date="2024-04" db="EMBL/GenBank/DDBJ databases">
        <title>Human intestinal bacterial collection.</title>
        <authorList>
            <person name="Pauvert C."/>
            <person name="Hitch T.C.A."/>
            <person name="Clavel T."/>
        </authorList>
    </citation>
    <scope>NUCLEOTIDE SEQUENCE [LARGE SCALE GENOMIC DNA]</scope>
    <source>
        <strain evidence="3 4">CLA-AA-H249</strain>
    </source>
</reference>
<dbReference type="InterPro" id="IPR028098">
    <property type="entry name" value="Glyco_trans_4-like_N"/>
</dbReference>
<dbReference type="Pfam" id="PF00534">
    <property type="entry name" value="Glycos_transf_1"/>
    <property type="match status" value="1"/>
</dbReference>
<dbReference type="PANTHER" id="PTHR45947">
    <property type="entry name" value="SULFOQUINOVOSYL TRANSFERASE SQD2"/>
    <property type="match status" value="1"/>
</dbReference>
<keyword evidence="4" id="KW-1185">Reference proteome</keyword>
<dbReference type="EMBL" id="JBBNIN010000027">
    <property type="protein sequence ID" value="MEQ2712009.1"/>
    <property type="molecule type" value="Genomic_DNA"/>
</dbReference>
<feature type="domain" description="Glycosyl transferase family 1" evidence="1">
    <location>
        <begin position="179"/>
        <end position="311"/>
    </location>
</feature>
<dbReference type="RefSeq" id="WP_349111316.1">
    <property type="nucleotide sequence ID" value="NZ_JBBNIN010000027.1"/>
</dbReference>
<dbReference type="CDD" id="cd03812">
    <property type="entry name" value="GT4_CapH-like"/>
    <property type="match status" value="1"/>
</dbReference>
<dbReference type="Gene3D" id="3.40.50.2000">
    <property type="entry name" value="Glycogen Phosphorylase B"/>
    <property type="match status" value="2"/>
</dbReference>
<organism evidence="3 4">
    <name type="scientific">Anaerostipes amylophilus</name>
    <dbReference type="NCBI Taxonomy" id="2981779"/>
    <lineage>
        <taxon>Bacteria</taxon>
        <taxon>Bacillati</taxon>
        <taxon>Bacillota</taxon>
        <taxon>Clostridia</taxon>
        <taxon>Lachnospirales</taxon>
        <taxon>Lachnospiraceae</taxon>
        <taxon>Anaerostipes</taxon>
    </lineage>
</organism>
<comment type="caution">
    <text evidence="3">The sequence shown here is derived from an EMBL/GenBank/DDBJ whole genome shotgun (WGS) entry which is preliminary data.</text>
</comment>
<accession>A0ABV1IXQ5</accession>
<dbReference type="InterPro" id="IPR001296">
    <property type="entry name" value="Glyco_trans_1"/>
</dbReference>
<gene>
    <name evidence="3" type="ORF">AAAU51_12685</name>
</gene>
<evidence type="ECO:0000313" key="3">
    <source>
        <dbReference type="EMBL" id="MEQ2712009.1"/>
    </source>
</evidence>
<dbReference type="Proteomes" id="UP001482154">
    <property type="component" value="Unassembled WGS sequence"/>
</dbReference>
<protein>
    <submittedName>
        <fullName evidence="3">Glycosyltransferase family 1 protein</fullName>
    </submittedName>
</protein>
<sequence>MIRVLQCVNDMHRAGLETMLMNYYRNIDRTKIQFDFLTHRPDKSDYDDEILSLGGKVYYAPRLYPQNYPAYFKYMKKFFAEHPEYQIVHSHIDSMSYLPLLAAKKAGVPIRIAHSHNTSIDKDFKYILKQYFRKKITKAANYYCACGQEAGEFLFPGKEFTFIPNAIEVDKFLYNEEVRDRKRKDLGLTSEFVVGHVGRLSYQKNHELLIRIFNELHKKDANTILLLIGVGEKENEIRKQVHELKLDECVKFLGNRDDVNELYQAMDVFVMPSLFEGIPVVGVEAQFAGLPCVFSDKVPVEVKFTENSEFVSLEKKLEDWADIVLSKKTDSDRINDLEFISTSMYNIKNAHKILEQYYAETESSLL</sequence>
<proteinExistence type="predicted"/>
<name>A0ABV1IXQ5_9FIRM</name>
<dbReference type="InterPro" id="IPR050194">
    <property type="entry name" value="Glycosyltransferase_grp1"/>
</dbReference>
<evidence type="ECO:0000313" key="4">
    <source>
        <dbReference type="Proteomes" id="UP001482154"/>
    </source>
</evidence>
<dbReference type="SUPFAM" id="SSF53756">
    <property type="entry name" value="UDP-Glycosyltransferase/glycogen phosphorylase"/>
    <property type="match status" value="1"/>
</dbReference>
<dbReference type="Pfam" id="PF13439">
    <property type="entry name" value="Glyco_transf_4"/>
    <property type="match status" value="1"/>
</dbReference>
<feature type="domain" description="Glycosyltransferase subfamily 4-like N-terminal" evidence="2">
    <location>
        <begin position="15"/>
        <end position="170"/>
    </location>
</feature>
<evidence type="ECO:0000259" key="2">
    <source>
        <dbReference type="Pfam" id="PF13439"/>
    </source>
</evidence>
<dbReference type="PANTHER" id="PTHR45947:SF3">
    <property type="entry name" value="SULFOQUINOVOSYL TRANSFERASE SQD2"/>
    <property type="match status" value="1"/>
</dbReference>